<sequence>MTSQPSPLVRSNANATALATFPRQRLNQTDDESLLLVSPFDDDDYSFAPIETTYSFEIAEDSLNVPYTPLIDEVVELNTIEPKSLPSPTTSTLLNPTSNATTNKAHNAPSSPLHHAPTFCVPSFWSNSSRIVSGRAKKGLKLNLPFKLRDVSKKLQRISIHPTHNTGLAPTVRSASTSTSSPAESSSVVTHDASVQSYSSSCNSVAQTEIHTNCASRFAESMQDDLLEIVFNPIRTPLPEISEDEVELVLHDADTADLNANTNYEYSKFTCDKADTNSPVNTTATLDTTADASPDSLSSSSRSSTSTLSSKTGSILLPPKRAVGKYDPFGIDTDFSTTYGHHQPQRRVHFENIEELLQTRGSETLLLVSSGNASDESSSSLEYLIKYMGCPSPFAIEDGDDSVLVMI</sequence>
<dbReference type="EMBL" id="CM000638">
    <property type="protein sequence ID" value="EED96022.1"/>
    <property type="molecule type" value="Genomic_DNA"/>
</dbReference>
<feature type="region of interest" description="Disordered" evidence="1">
    <location>
        <begin position="162"/>
        <end position="188"/>
    </location>
</feature>
<dbReference type="HOGENOM" id="CLU_677059_0_0_1"/>
<dbReference type="InParanoid" id="B8BRV2"/>
<dbReference type="PaxDb" id="35128-Thaps1758"/>
<evidence type="ECO:0000313" key="2">
    <source>
        <dbReference type="EMBL" id="EED96022.1"/>
    </source>
</evidence>
<dbReference type="KEGG" id="tps:THAPSDRAFT_1758"/>
<dbReference type="AlphaFoldDB" id="B8BRV2"/>
<keyword evidence="3" id="KW-1185">Reference proteome</keyword>
<feature type="compositionally biased region" description="Low complexity" evidence="1">
    <location>
        <begin position="169"/>
        <end position="188"/>
    </location>
</feature>
<dbReference type="RefSeq" id="XP_002286381.1">
    <property type="nucleotide sequence ID" value="XM_002286345.1"/>
</dbReference>
<protein>
    <submittedName>
        <fullName evidence="2">Uncharacterized protein</fullName>
    </submittedName>
</protein>
<accession>B8BRV2</accession>
<evidence type="ECO:0000313" key="3">
    <source>
        <dbReference type="Proteomes" id="UP000001449"/>
    </source>
</evidence>
<feature type="compositionally biased region" description="Low complexity" evidence="1">
    <location>
        <begin position="84"/>
        <end position="103"/>
    </location>
</feature>
<reference evidence="2 3" key="1">
    <citation type="journal article" date="2004" name="Science">
        <title>The genome of the diatom Thalassiosira pseudonana: ecology, evolution, and metabolism.</title>
        <authorList>
            <person name="Armbrust E.V."/>
            <person name="Berges J.A."/>
            <person name="Bowler C."/>
            <person name="Green B.R."/>
            <person name="Martinez D."/>
            <person name="Putnam N.H."/>
            <person name="Zhou S."/>
            <person name="Allen A.E."/>
            <person name="Apt K.E."/>
            <person name="Bechner M."/>
            <person name="Brzezinski M.A."/>
            <person name="Chaal B.K."/>
            <person name="Chiovitti A."/>
            <person name="Davis A.K."/>
            <person name="Demarest M.S."/>
            <person name="Detter J.C."/>
            <person name="Glavina T."/>
            <person name="Goodstein D."/>
            <person name="Hadi M.Z."/>
            <person name="Hellsten U."/>
            <person name="Hildebrand M."/>
            <person name="Jenkins B.D."/>
            <person name="Jurka J."/>
            <person name="Kapitonov V.V."/>
            <person name="Kroger N."/>
            <person name="Lau W.W."/>
            <person name="Lane T.W."/>
            <person name="Larimer F.W."/>
            <person name="Lippmeier J.C."/>
            <person name="Lucas S."/>
            <person name="Medina M."/>
            <person name="Montsant A."/>
            <person name="Obornik M."/>
            <person name="Parker M.S."/>
            <person name="Palenik B."/>
            <person name="Pazour G.J."/>
            <person name="Richardson P.M."/>
            <person name="Rynearson T.A."/>
            <person name="Saito M.A."/>
            <person name="Schwartz D.C."/>
            <person name="Thamatrakoln K."/>
            <person name="Valentin K."/>
            <person name="Vardi A."/>
            <person name="Wilkerson F.P."/>
            <person name="Rokhsar D.S."/>
        </authorList>
    </citation>
    <scope>NUCLEOTIDE SEQUENCE [LARGE SCALE GENOMIC DNA]</scope>
    <source>
        <strain evidence="2 3">CCMP1335</strain>
    </source>
</reference>
<feature type="region of interest" description="Disordered" evidence="1">
    <location>
        <begin position="82"/>
        <end position="112"/>
    </location>
</feature>
<feature type="region of interest" description="Disordered" evidence="1">
    <location>
        <begin position="285"/>
        <end position="313"/>
    </location>
</feature>
<dbReference type="GeneID" id="7453425"/>
<organism evidence="2 3">
    <name type="scientific">Thalassiosira pseudonana</name>
    <name type="common">Marine diatom</name>
    <name type="synonym">Cyclotella nana</name>
    <dbReference type="NCBI Taxonomy" id="35128"/>
    <lineage>
        <taxon>Eukaryota</taxon>
        <taxon>Sar</taxon>
        <taxon>Stramenopiles</taxon>
        <taxon>Ochrophyta</taxon>
        <taxon>Bacillariophyta</taxon>
        <taxon>Coscinodiscophyceae</taxon>
        <taxon>Thalassiosirophycidae</taxon>
        <taxon>Thalassiosirales</taxon>
        <taxon>Thalassiosiraceae</taxon>
        <taxon>Thalassiosira</taxon>
    </lineage>
</organism>
<proteinExistence type="predicted"/>
<name>B8BRV2_THAPS</name>
<gene>
    <name evidence="2" type="ORF">THAPSDRAFT_1758</name>
</gene>
<evidence type="ECO:0000256" key="1">
    <source>
        <dbReference type="SAM" id="MobiDB-lite"/>
    </source>
</evidence>
<reference evidence="2 3" key="2">
    <citation type="journal article" date="2008" name="Nature">
        <title>The Phaeodactylum genome reveals the evolutionary history of diatom genomes.</title>
        <authorList>
            <person name="Bowler C."/>
            <person name="Allen A.E."/>
            <person name="Badger J.H."/>
            <person name="Grimwood J."/>
            <person name="Jabbari K."/>
            <person name="Kuo A."/>
            <person name="Maheswari U."/>
            <person name="Martens C."/>
            <person name="Maumus F."/>
            <person name="Otillar R.P."/>
            <person name="Rayko E."/>
            <person name="Salamov A."/>
            <person name="Vandepoele K."/>
            <person name="Beszteri B."/>
            <person name="Gruber A."/>
            <person name="Heijde M."/>
            <person name="Katinka M."/>
            <person name="Mock T."/>
            <person name="Valentin K."/>
            <person name="Verret F."/>
            <person name="Berges J.A."/>
            <person name="Brownlee C."/>
            <person name="Cadoret J.P."/>
            <person name="Chiovitti A."/>
            <person name="Choi C.J."/>
            <person name="Coesel S."/>
            <person name="De Martino A."/>
            <person name="Detter J.C."/>
            <person name="Durkin C."/>
            <person name="Falciatore A."/>
            <person name="Fournet J."/>
            <person name="Haruta M."/>
            <person name="Huysman M.J."/>
            <person name="Jenkins B.D."/>
            <person name="Jiroutova K."/>
            <person name="Jorgensen R.E."/>
            <person name="Joubert Y."/>
            <person name="Kaplan A."/>
            <person name="Kroger N."/>
            <person name="Kroth P.G."/>
            <person name="La Roche J."/>
            <person name="Lindquist E."/>
            <person name="Lommer M."/>
            <person name="Martin-Jezequel V."/>
            <person name="Lopez P.J."/>
            <person name="Lucas S."/>
            <person name="Mangogna M."/>
            <person name="McGinnis K."/>
            <person name="Medlin L.K."/>
            <person name="Montsant A."/>
            <person name="Oudot-Le Secq M.P."/>
            <person name="Napoli C."/>
            <person name="Obornik M."/>
            <person name="Parker M.S."/>
            <person name="Petit J.L."/>
            <person name="Porcel B.M."/>
            <person name="Poulsen N."/>
            <person name="Robison M."/>
            <person name="Rychlewski L."/>
            <person name="Rynearson T.A."/>
            <person name="Schmutz J."/>
            <person name="Shapiro H."/>
            <person name="Siaut M."/>
            <person name="Stanley M."/>
            <person name="Sussman M.R."/>
            <person name="Taylor A.R."/>
            <person name="Vardi A."/>
            <person name="von Dassow P."/>
            <person name="Vyverman W."/>
            <person name="Willis A."/>
            <person name="Wyrwicz L.S."/>
            <person name="Rokhsar D.S."/>
            <person name="Weissenbach J."/>
            <person name="Armbrust E.V."/>
            <person name="Green B.R."/>
            <person name="Van de Peer Y."/>
            <person name="Grigoriev I.V."/>
        </authorList>
    </citation>
    <scope>NUCLEOTIDE SEQUENCE [LARGE SCALE GENOMIC DNA]</scope>
    <source>
        <strain evidence="2 3">CCMP1335</strain>
    </source>
</reference>
<dbReference type="Proteomes" id="UP000001449">
    <property type="component" value="Chromosome 1"/>
</dbReference>